<organism evidence="15 16">
    <name type="scientific">Pararhodobacter marinus</name>
    <dbReference type="NCBI Taxonomy" id="2184063"/>
    <lineage>
        <taxon>Bacteria</taxon>
        <taxon>Pseudomonadati</taxon>
        <taxon>Pseudomonadota</taxon>
        <taxon>Alphaproteobacteria</taxon>
        <taxon>Rhodobacterales</taxon>
        <taxon>Paracoccaceae</taxon>
        <taxon>Pararhodobacter</taxon>
    </lineage>
</organism>
<dbReference type="GO" id="GO:0046583">
    <property type="term" value="F:monoatomic cation efflux transmembrane transporter activity"/>
    <property type="evidence" value="ECO:0007669"/>
    <property type="project" value="TreeGrafter"/>
</dbReference>
<feature type="compositionally biased region" description="Basic and acidic residues" evidence="14">
    <location>
        <begin position="302"/>
        <end position="312"/>
    </location>
</feature>
<dbReference type="GO" id="GO:0010045">
    <property type="term" value="P:response to nickel cation"/>
    <property type="evidence" value="ECO:0007669"/>
    <property type="project" value="TreeGrafter"/>
</dbReference>
<feature type="transmembrane region" description="Helical" evidence="13">
    <location>
        <begin position="226"/>
        <end position="244"/>
    </location>
</feature>
<dbReference type="InterPro" id="IPR051224">
    <property type="entry name" value="NiCoT_RcnA"/>
</dbReference>
<keyword evidence="16" id="KW-1185">Reference proteome</keyword>
<evidence type="ECO:0000256" key="2">
    <source>
        <dbReference type="ARBA" id="ARBA00004651"/>
    </source>
</evidence>
<feature type="transmembrane region" description="Helical" evidence="13">
    <location>
        <begin position="186"/>
        <end position="214"/>
    </location>
</feature>
<evidence type="ECO:0000256" key="12">
    <source>
        <dbReference type="ARBA" id="ARBA00023285"/>
    </source>
</evidence>
<dbReference type="GO" id="GO:0005886">
    <property type="term" value="C:plasma membrane"/>
    <property type="evidence" value="ECO:0007669"/>
    <property type="project" value="UniProtKB-SubCell"/>
</dbReference>
<evidence type="ECO:0000256" key="8">
    <source>
        <dbReference type="ARBA" id="ARBA00022989"/>
    </source>
</evidence>
<dbReference type="Proteomes" id="UP000244940">
    <property type="component" value="Unassembled WGS sequence"/>
</dbReference>
<keyword evidence="4 13" id="KW-0813">Transport</keyword>
<evidence type="ECO:0000256" key="13">
    <source>
        <dbReference type="RuleBase" id="RU362101"/>
    </source>
</evidence>
<keyword evidence="8 13" id="KW-1133">Transmembrane helix</keyword>
<dbReference type="GO" id="GO:0032025">
    <property type="term" value="P:response to cobalt ion"/>
    <property type="evidence" value="ECO:0007669"/>
    <property type="project" value="TreeGrafter"/>
</dbReference>
<dbReference type="PANTHER" id="PTHR40659:SF1">
    <property type="entry name" value="NICKEL_COBALT EFFLUX SYSTEM RCNA"/>
    <property type="match status" value="1"/>
</dbReference>
<comment type="similarity">
    <text evidence="13">Belongs to the NiCoT transporter (TC 2.A.52) family.</text>
</comment>
<evidence type="ECO:0000256" key="14">
    <source>
        <dbReference type="SAM" id="MobiDB-lite"/>
    </source>
</evidence>
<feature type="transmembrane region" description="Helical" evidence="13">
    <location>
        <begin position="396"/>
        <end position="419"/>
    </location>
</feature>
<accession>A0A2U2CFY8</accession>
<keyword evidence="5" id="KW-1003">Cell membrane</keyword>
<dbReference type="Pfam" id="PF03824">
    <property type="entry name" value="NicO"/>
    <property type="match status" value="1"/>
</dbReference>
<dbReference type="PANTHER" id="PTHR40659">
    <property type="entry name" value="NICKEL/COBALT EFFLUX SYSTEM RCNA"/>
    <property type="match status" value="1"/>
</dbReference>
<gene>
    <name evidence="15" type="ORF">C4N9_03405</name>
</gene>
<keyword evidence="9" id="KW-0406">Ion transport</keyword>
<dbReference type="GO" id="GO:0015099">
    <property type="term" value="F:nickel cation transmembrane transporter activity"/>
    <property type="evidence" value="ECO:0007669"/>
    <property type="project" value="UniProtKB-UniRule"/>
</dbReference>
<evidence type="ECO:0000256" key="10">
    <source>
        <dbReference type="ARBA" id="ARBA00023112"/>
    </source>
</evidence>
<keyword evidence="7 13" id="KW-0812">Transmembrane</keyword>
<comment type="subcellular location">
    <subcellularLocation>
        <location evidence="2 13">Cell membrane</location>
        <topology evidence="2 13">Multi-pass membrane protein</topology>
    </subcellularLocation>
</comment>
<evidence type="ECO:0000313" key="15">
    <source>
        <dbReference type="EMBL" id="PWE30817.1"/>
    </source>
</evidence>
<sequence>MDHRHDTAPRSDAGARSETSHPQEADNWQDAGHRQEAGHRDDAGPLHGPEARDQRAFPARNDVRPQTPSLSVPDPVSPAAAGPEDPGVRALWSSILWLACAALLGVAAWALLPWSAFLDWAATAQREFQDGMARALQAVRRNEPQAIWSLCAVTAAYGFAHAAGPGHGKVLLGGAALASGATLRRLWALSLAAGLAQAFVAIALVGVVALMLRASSAALVEITETWLVRASALAIVAIGLVLAWRGLRGLLRLRVSARRDARGTESGSGMGGPNSVHAYHQHGDDEQGDHKHGHHHHGHDHHGHEGCGHAHGPSLDEIRSLTGWRDAAALVAGIAIRPCSGALIVLLIAARFDVFAAGAVSVVAMGLGTAAFNALVTTGGVAARALALAGGDNRTLPYLSALAHLLGGVLIVGLASGFAL</sequence>
<feature type="region of interest" description="Disordered" evidence="14">
    <location>
        <begin position="262"/>
        <end position="312"/>
    </location>
</feature>
<evidence type="ECO:0000256" key="7">
    <source>
        <dbReference type="ARBA" id="ARBA00022692"/>
    </source>
</evidence>
<dbReference type="InterPro" id="IPR011541">
    <property type="entry name" value="Ni/Co_transpt_high_affinity"/>
</dbReference>
<keyword evidence="3" id="KW-0171">Cobalt transport</keyword>
<evidence type="ECO:0000256" key="5">
    <source>
        <dbReference type="ARBA" id="ARBA00022475"/>
    </source>
</evidence>
<feature type="transmembrane region" description="Helical" evidence="13">
    <location>
        <begin position="90"/>
        <end position="112"/>
    </location>
</feature>
<protein>
    <recommendedName>
        <fullName evidence="13">Nickel/cobalt efflux system</fullName>
    </recommendedName>
</protein>
<keyword evidence="11 13" id="KW-0472">Membrane</keyword>
<proteinExistence type="inferred from homology"/>
<feature type="transmembrane region" description="Helical" evidence="13">
    <location>
        <begin position="327"/>
        <end position="349"/>
    </location>
</feature>
<comment type="function">
    <text evidence="1">Efflux system for nickel and cobalt.</text>
</comment>
<feature type="compositionally biased region" description="Basic and acidic residues" evidence="14">
    <location>
        <begin position="31"/>
        <end position="55"/>
    </location>
</feature>
<keyword evidence="6" id="KW-0533">Nickel</keyword>
<evidence type="ECO:0000256" key="3">
    <source>
        <dbReference type="ARBA" id="ARBA00022426"/>
    </source>
</evidence>
<feature type="compositionally biased region" description="Basic and acidic residues" evidence="14">
    <location>
        <begin position="281"/>
        <end position="290"/>
    </location>
</feature>
<comment type="caution">
    <text evidence="15">The sequence shown here is derived from an EMBL/GenBank/DDBJ whole genome shotgun (WGS) entry which is preliminary data.</text>
</comment>
<feature type="compositionally biased region" description="Basic and acidic residues" evidence="14">
    <location>
        <begin position="1"/>
        <end position="24"/>
    </location>
</feature>
<feature type="region of interest" description="Disordered" evidence="14">
    <location>
        <begin position="1"/>
        <end position="84"/>
    </location>
</feature>
<evidence type="ECO:0000313" key="16">
    <source>
        <dbReference type="Proteomes" id="UP000244940"/>
    </source>
</evidence>
<dbReference type="GO" id="GO:0006824">
    <property type="term" value="P:cobalt ion transport"/>
    <property type="evidence" value="ECO:0007669"/>
    <property type="project" value="UniProtKB-KW"/>
</dbReference>
<keyword evidence="10" id="KW-0921">Nickel transport</keyword>
<feature type="compositionally biased region" description="Basic residues" evidence="14">
    <location>
        <begin position="291"/>
        <end position="301"/>
    </location>
</feature>
<evidence type="ECO:0000256" key="9">
    <source>
        <dbReference type="ARBA" id="ARBA00023065"/>
    </source>
</evidence>
<dbReference type="EMBL" id="QEYD01000002">
    <property type="protein sequence ID" value="PWE30817.1"/>
    <property type="molecule type" value="Genomic_DNA"/>
</dbReference>
<evidence type="ECO:0000256" key="11">
    <source>
        <dbReference type="ARBA" id="ARBA00023136"/>
    </source>
</evidence>
<evidence type="ECO:0000256" key="4">
    <source>
        <dbReference type="ARBA" id="ARBA00022448"/>
    </source>
</evidence>
<dbReference type="AlphaFoldDB" id="A0A2U2CFY8"/>
<dbReference type="OrthoDB" id="9812956at2"/>
<reference evidence="15 16" key="1">
    <citation type="submission" date="2018-05" db="EMBL/GenBank/DDBJ databases">
        <title>Pararhodobacter marina sp. nov., isolated from deep-sea water of the Indian Ocean.</title>
        <authorList>
            <person name="Lai Q.Sr."/>
            <person name="Liu X."/>
            <person name="Shao Z."/>
        </authorList>
    </citation>
    <scope>NUCLEOTIDE SEQUENCE [LARGE SCALE GENOMIC DNA]</scope>
    <source>
        <strain evidence="15 16">CIC4N-9</strain>
    </source>
</reference>
<evidence type="ECO:0000256" key="1">
    <source>
        <dbReference type="ARBA" id="ARBA00002510"/>
    </source>
</evidence>
<name>A0A2U2CFY8_9RHOB</name>
<feature type="transmembrane region" description="Helical" evidence="13">
    <location>
        <begin position="355"/>
        <end position="376"/>
    </location>
</feature>
<keyword evidence="12" id="KW-0170">Cobalt</keyword>
<evidence type="ECO:0000256" key="6">
    <source>
        <dbReference type="ARBA" id="ARBA00022596"/>
    </source>
</evidence>